<dbReference type="Gene3D" id="3.40.630.30">
    <property type="match status" value="1"/>
</dbReference>
<comment type="caution">
    <text evidence="2">The sequence shown here is derived from an EMBL/GenBank/DDBJ whole genome shotgun (WGS) entry which is preliminary data.</text>
</comment>
<dbReference type="SUPFAM" id="SSF55729">
    <property type="entry name" value="Acyl-CoA N-acyltransferases (Nat)"/>
    <property type="match status" value="1"/>
</dbReference>
<dbReference type="Proteomes" id="UP000187085">
    <property type="component" value="Unassembled WGS sequence"/>
</dbReference>
<accession>A0A1R1LAZ2</accession>
<sequence>MIQRAGALQVRLRVAAPIDAHPITAVFGAPTVGAAIDDPDRLVILAEDDSGRPIGWAKIHRCPHDDEQAPAGHYLGGLGVIGAWRRRGIGTALTVPRMAWIRKRTDEIWCVINPRNEASLALHTGLGFREVGRGPRFHTTTFDGGVGVLLCAREVPPVDTLTP</sequence>
<dbReference type="RefSeq" id="WP_076703800.1">
    <property type="nucleotide sequence ID" value="NZ_MRDE01000050.1"/>
</dbReference>
<feature type="domain" description="N-acetyltransferase" evidence="1">
    <location>
        <begin position="10"/>
        <end position="156"/>
    </location>
</feature>
<dbReference type="CDD" id="cd04301">
    <property type="entry name" value="NAT_SF"/>
    <property type="match status" value="1"/>
</dbReference>
<dbReference type="EMBL" id="MRDE01000050">
    <property type="protein sequence ID" value="OMH24676.1"/>
    <property type="molecule type" value="Genomic_DNA"/>
</dbReference>
<gene>
    <name evidence="2" type="ORF">BKD30_07820</name>
</gene>
<proteinExistence type="predicted"/>
<dbReference type="OrthoDB" id="3254236at2"/>
<evidence type="ECO:0000259" key="1">
    <source>
        <dbReference type="PROSITE" id="PS51186"/>
    </source>
</evidence>
<keyword evidence="3" id="KW-1185">Reference proteome</keyword>
<dbReference type="GO" id="GO:0016747">
    <property type="term" value="F:acyltransferase activity, transferring groups other than amino-acyl groups"/>
    <property type="evidence" value="ECO:0007669"/>
    <property type="project" value="InterPro"/>
</dbReference>
<dbReference type="AlphaFoldDB" id="A0A1R1LAZ2"/>
<dbReference type="PROSITE" id="PS51186">
    <property type="entry name" value="GNAT"/>
    <property type="match status" value="1"/>
</dbReference>
<evidence type="ECO:0000313" key="2">
    <source>
        <dbReference type="EMBL" id="OMH24676.1"/>
    </source>
</evidence>
<protein>
    <recommendedName>
        <fullName evidence="1">N-acetyltransferase domain-containing protein</fullName>
    </recommendedName>
</protein>
<organism evidence="2 3">
    <name type="scientific">Tersicoccus phoenicis</name>
    <dbReference type="NCBI Taxonomy" id="554083"/>
    <lineage>
        <taxon>Bacteria</taxon>
        <taxon>Bacillati</taxon>
        <taxon>Actinomycetota</taxon>
        <taxon>Actinomycetes</taxon>
        <taxon>Micrococcales</taxon>
        <taxon>Micrococcaceae</taxon>
        <taxon>Tersicoccus</taxon>
    </lineage>
</organism>
<dbReference type="Pfam" id="PF00583">
    <property type="entry name" value="Acetyltransf_1"/>
    <property type="match status" value="1"/>
</dbReference>
<dbReference type="PANTHER" id="PTHR43072">
    <property type="entry name" value="N-ACETYLTRANSFERASE"/>
    <property type="match status" value="1"/>
</dbReference>
<dbReference type="InterPro" id="IPR016181">
    <property type="entry name" value="Acyl_CoA_acyltransferase"/>
</dbReference>
<name>A0A1R1LAZ2_9MICC</name>
<dbReference type="STRING" id="554083.BKD30_07820"/>
<evidence type="ECO:0000313" key="3">
    <source>
        <dbReference type="Proteomes" id="UP000187085"/>
    </source>
</evidence>
<reference evidence="2 3" key="1">
    <citation type="submission" date="2016-12" db="EMBL/GenBank/DDBJ databases">
        <title>Draft genome of Tersicoccus phoenicis 1P05MA.</title>
        <authorList>
            <person name="Nakajima Y."/>
            <person name="Yoshizawa S."/>
            <person name="Nakamura K."/>
            <person name="Ogura Y."/>
            <person name="Hayashi T."/>
            <person name="Kogure K."/>
        </authorList>
    </citation>
    <scope>NUCLEOTIDE SEQUENCE [LARGE SCALE GENOMIC DNA]</scope>
    <source>
        <strain evidence="2 3">1p05MA</strain>
    </source>
</reference>
<dbReference type="InterPro" id="IPR000182">
    <property type="entry name" value="GNAT_dom"/>
</dbReference>